<sequence>MSARSCFLAAMFLLLIGIFQLHAPRAMADSAPGCTKNPNHRTVSCPRDPPNQLCNEPPCPNP</sequence>
<evidence type="ECO:0000256" key="2">
    <source>
        <dbReference type="SAM" id="SignalP"/>
    </source>
</evidence>
<accession>A0A8T0PMV4</accession>
<dbReference type="EMBL" id="CM029051">
    <property type="protein sequence ID" value="KAG2563707.1"/>
    <property type="molecule type" value="Genomic_DNA"/>
</dbReference>
<name>A0A8T0PMV4_PANVG</name>
<keyword evidence="2" id="KW-0732">Signal</keyword>
<dbReference type="AlphaFoldDB" id="A0A8T0PMV4"/>
<reference evidence="3" key="1">
    <citation type="submission" date="2020-05" db="EMBL/GenBank/DDBJ databases">
        <title>WGS assembly of Panicum virgatum.</title>
        <authorList>
            <person name="Lovell J.T."/>
            <person name="Jenkins J."/>
            <person name="Shu S."/>
            <person name="Juenger T.E."/>
            <person name="Schmutz J."/>
        </authorList>
    </citation>
    <scope>NUCLEOTIDE SEQUENCE</scope>
    <source>
        <strain evidence="3">AP13</strain>
    </source>
</reference>
<keyword evidence="4" id="KW-1185">Reference proteome</keyword>
<feature type="region of interest" description="Disordered" evidence="1">
    <location>
        <begin position="30"/>
        <end position="51"/>
    </location>
</feature>
<proteinExistence type="predicted"/>
<evidence type="ECO:0000313" key="4">
    <source>
        <dbReference type="Proteomes" id="UP000823388"/>
    </source>
</evidence>
<feature type="chain" id="PRO_5035877136" evidence="2">
    <location>
        <begin position="29"/>
        <end position="62"/>
    </location>
</feature>
<dbReference type="Proteomes" id="UP000823388">
    <property type="component" value="Chromosome 8K"/>
</dbReference>
<gene>
    <name evidence="3" type="ORF">PVAP13_8KG317500</name>
</gene>
<protein>
    <submittedName>
        <fullName evidence="3">Uncharacterized protein</fullName>
    </submittedName>
</protein>
<evidence type="ECO:0000313" key="3">
    <source>
        <dbReference type="EMBL" id="KAG2563707.1"/>
    </source>
</evidence>
<feature type="signal peptide" evidence="2">
    <location>
        <begin position="1"/>
        <end position="28"/>
    </location>
</feature>
<comment type="caution">
    <text evidence="3">The sequence shown here is derived from an EMBL/GenBank/DDBJ whole genome shotgun (WGS) entry which is preliminary data.</text>
</comment>
<evidence type="ECO:0000256" key="1">
    <source>
        <dbReference type="SAM" id="MobiDB-lite"/>
    </source>
</evidence>
<organism evidence="3 4">
    <name type="scientific">Panicum virgatum</name>
    <name type="common">Blackwell switchgrass</name>
    <dbReference type="NCBI Taxonomy" id="38727"/>
    <lineage>
        <taxon>Eukaryota</taxon>
        <taxon>Viridiplantae</taxon>
        <taxon>Streptophyta</taxon>
        <taxon>Embryophyta</taxon>
        <taxon>Tracheophyta</taxon>
        <taxon>Spermatophyta</taxon>
        <taxon>Magnoliopsida</taxon>
        <taxon>Liliopsida</taxon>
        <taxon>Poales</taxon>
        <taxon>Poaceae</taxon>
        <taxon>PACMAD clade</taxon>
        <taxon>Panicoideae</taxon>
        <taxon>Panicodae</taxon>
        <taxon>Paniceae</taxon>
        <taxon>Panicinae</taxon>
        <taxon>Panicum</taxon>
        <taxon>Panicum sect. Hiantes</taxon>
    </lineage>
</organism>